<evidence type="ECO:0000313" key="2">
    <source>
        <dbReference type="Proteomes" id="UP000245802"/>
    </source>
</evidence>
<gene>
    <name evidence="1" type="primary">cas6</name>
    <name evidence="1" type="ORF">C1280_08740</name>
</gene>
<proteinExistence type="predicted"/>
<keyword evidence="2" id="KW-1185">Reference proteome</keyword>
<dbReference type="NCBIfam" id="TIGR02807">
    <property type="entry name" value="cas6_cmx6"/>
    <property type="match status" value="1"/>
</dbReference>
<evidence type="ECO:0000313" key="1">
    <source>
        <dbReference type="EMBL" id="AWM37102.1"/>
    </source>
</evidence>
<dbReference type="EMBL" id="CP025958">
    <property type="protein sequence ID" value="AWM37102.1"/>
    <property type="molecule type" value="Genomic_DNA"/>
</dbReference>
<sequence length="260" mass="27815">MGTTIVGDRIRFDRTTTNIDAGCPSRLTPYLEIGPTFFLAAEHLFRDAIRWRAPVVDLVFPVRGGSVPTDHAYPLYGALSGAVPAFHDAQQSLRFAPLTGVRDEAGRLRLAPWSRLRVRLPAEAIPNVLPLASRALDVAGARVALGAPSVEALVPAPALESWLVTFKHGEEPAAFLATTRARLTELGVAGEPAVRAFESGPRAGEVRRRVVRVSGAAIVGYALLVSGLTAEESIRLQERGLGGRTKIGCGFFLPHTPRAS</sequence>
<dbReference type="CDD" id="cd09703">
    <property type="entry name" value="Cas6-I-III"/>
    <property type="match status" value="1"/>
</dbReference>
<dbReference type="InterPro" id="IPR014174">
    <property type="entry name" value="CRISPR-assoc_prot_Cas6/Cmx6"/>
</dbReference>
<dbReference type="AlphaFoldDB" id="A0A2Z3GYH8"/>
<reference evidence="1 2" key="1">
    <citation type="submission" date="2018-01" db="EMBL/GenBank/DDBJ databases">
        <title>G. obscuriglobus.</title>
        <authorList>
            <person name="Franke J."/>
            <person name="Blomberg W."/>
            <person name="Selmecki A."/>
        </authorList>
    </citation>
    <scope>NUCLEOTIDE SEQUENCE [LARGE SCALE GENOMIC DNA]</scope>
    <source>
        <strain evidence="1 2">DSM 5831</strain>
    </source>
</reference>
<name>A0A2Z3GYH8_9BACT</name>
<dbReference type="Pfam" id="PF09559">
    <property type="entry name" value="Cas6"/>
    <property type="match status" value="1"/>
</dbReference>
<dbReference type="Proteomes" id="UP000245802">
    <property type="component" value="Chromosome"/>
</dbReference>
<dbReference type="OrthoDB" id="9779370at2"/>
<organism evidence="1 2">
    <name type="scientific">Gemmata obscuriglobus</name>
    <dbReference type="NCBI Taxonomy" id="114"/>
    <lineage>
        <taxon>Bacteria</taxon>
        <taxon>Pseudomonadati</taxon>
        <taxon>Planctomycetota</taxon>
        <taxon>Planctomycetia</taxon>
        <taxon>Gemmatales</taxon>
        <taxon>Gemmataceae</taxon>
        <taxon>Gemmata</taxon>
    </lineage>
</organism>
<dbReference type="KEGG" id="gog:C1280_08740"/>
<accession>A0A2Z3GYH8</accession>
<protein>
    <submittedName>
        <fullName evidence="1">Type I-MYXAN CRISPR-associated protein Cas6/Cmx6</fullName>
    </submittedName>
</protein>